<evidence type="ECO:0000313" key="1">
    <source>
        <dbReference type="EMBL" id="TFY56078.1"/>
    </source>
</evidence>
<organism evidence="1 2">
    <name type="scientific">Rhodofomes roseus</name>
    <dbReference type="NCBI Taxonomy" id="34475"/>
    <lineage>
        <taxon>Eukaryota</taxon>
        <taxon>Fungi</taxon>
        <taxon>Dikarya</taxon>
        <taxon>Basidiomycota</taxon>
        <taxon>Agaricomycotina</taxon>
        <taxon>Agaricomycetes</taxon>
        <taxon>Polyporales</taxon>
        <taxon>Rhodofomes</taxon>
    </lineage>
</organism>
<evidence type="ECO:0000313" key="2">
    <source>
        <dbReference type="Proteomes" id="UP000298390"/>
    </source>
</evidence>
<accession>A0A4Y9Y2C5</accession>
<comment type="caution">
    <text evidence="1">The sequence shown here is derived from an EMBL/GenBank/DDBJ whole genome shotgun (WGS) entry which is preliminary data.</text>
</comment>
<proteinExistence type="predicted"/>
<dbReference type="EMBL" id="SEKV01000535">
    <property type="protein sequence ID" value="TFY56078.1"/>
    <property type="molecule type" value="Genomic_DNA"/>
</dbReference>
<dbReference type="Gene3D" id="3.40.50.150">
    <property type="entry name" value="Vaccinia Virus protein VP39"/>
    <property type="match status" value="1"/>
</dbReference>
<dbReference type="STRING" id="34475.A0A4Y9Y2C5"/>
<dbReference type="InterPro" id="IPR019410">
    <property type="entry name" value="Methyltransf_16"/>
</dbReference>
<dbReference type="Proteomes" id="UP000298390">
    <property type="component" value="Unassembled WGS sequence"/>
</dbReference>
<dbReference type="InterPro" id="IPR029063">
    <property type="entry name" value="SAM-dependent_MTases_sf"/>
</dbReference>
<reference evidence="1 2" key="1">
    <citation type="submission" date="2019-01" db="EMBL/GenBank/DDBJ databases">
        <title>Genome sequencing of the rare red list fungi Fomitopsis rosea.</title>
        <authorList>
            <person name="Buettner E."/>
            <person name="Kellner H."/>
        </authorList>
    </citation>
    <scope>NUCLEOTIDE SEQUENCE [LARGE SCALE GENOMIC DNA]</scope>
    <source>
        <strain evidence="1 2">DSM 105464</strain>
    </source>
</reference>
<gene>
    <name evidence="1" type="ORF">EVJ58_g7859</name>
</gene>
<dbReference type="Pfam" id="PF10294">
    <property type="entry name" value="Methyltransf_16"/>
    <property type="match status" value="1"/>
</dbReference>
<sequence length="166" mass="19011">MIDLALEEKLDDLDPLRHLRDDLDLDSDPKTTRTSDGIVPAQIPSILNQRIELAFSSGLGRRSRGSPLPPDIHRPSVILAADCVYFEPAFPLLVHTLAELVPRPSDSDAASDRPEVLFCYKKRRKADKRFFTLLKREFTWTEVTDDPDREVYAREAISLLRLTRKR</sequence>
<protein>
    <submittedName>
        <fullName evidence="1">Uncharacterized protein</fullName>
    </submittedName>
</protein>
<dbReference type="GO" id="GO:0008757">
    <property type="term" value="F:S-adenosylmethionine-dependent methyltransferase activity"/>
    <property type="evidence" value="ECO:0007669"/>
    <property type="project" value="UniProtKB-ARBA"/>
</dbReference>
<dbReference type="AlphaFoldDB" id="A0A4Y9Y2C5"/>
<name>A0A4Y9Y2C5_9APHY</name>